<feature type="transmembrane region" description="Helical" evidence="1">
    <location>
        <begin position="125"/>
        <end position="141"/>
    </location>
</feature>
<protein>
    <submittedName>
        <fullName evidence="2">Uncharacterized protein</fullName>
    </submittedName>
</protein>
<reference evidence="3" key="1">
    <citation type="submission" date="2003-08" db="EMBL/GenBank/DDBJ databases">
        <authorList>
            <person name="Birren B."/>
            <person name="Nusbaum C."/>
            <person name="Abebe A."/>
            <person name="Abouelleil A."/>
            <person name="Adekoya E."/>
            <person name="Ait-zahra M."/>
            <person name="Allen N."/>
            <person name="Allen T."/>
            <person name="An P."/>
            <person name="Anderson M."/>
            <person name="Anderson S."/>
            <person name="Arachchi H."/>
            <person name="Armbruster J."/>
            <person name="Bachantsang P."/>
            <person name="Baldwin J."/>
            <person name="Barry A."/>
            <person name="Bayul T."/>
            <person name="Blitshsteyn B."/>
            <person name="Bloom T."/>
            <person name="Blye J."/>
            <person name="Boguslavskiy L."/>
            <person name="Borowsky M."/>
            <person name="Boukhgalter B."/>
            <person name="Brunache A."/>
            <person name="Butler J."/>
            <person name="Calixte N."/>
            <person name="Calvo S."/>
            <person name="Camarata J."/>
            <person name="Campo K."/>
            <person name="Chang J."/>
            <person name="Cheshatsang Y."/>
            <person name="Citroen M."/>
            <person name="Collymore A."/>
            <person name="Considine T."/>
            <person name="Cook A."/>
            <person name="Cooke P."/>
            <person name="Corum B."/>
            <person name="Cuomo C."/>
            <person name="David R."/>
            <person name="Dawoe T."/>
            <person name="Degray S."/>
            <person name="Dodge S."/>
            <person name="Dooley K."/>
            <person name="Dorje P."/>
            <person name="Dorjee K."/>
            <person name="Dorris L."/>
            <person name="Duffey N."/>
            <person name="Dupes A."/>
            <person name="Elkins T."/>
            <person name="Engels R."/>
            <person name="Erickson J."/>
            <person name="Farina A."/>
            <person name="Faro S."/>
            <person name="Ferreira P."/>
            <person name="Fischer H."/>
            <person name="Fitzgerald M."/>
            <person name="Foley K."/>
            <person name="Gage D."/>
            <person name="Galagan J."/>
            <person name="Gearin G."/>
            <person name="Gnerre S."/>
            <person name="Gnirke A."/>
            <person name="Goyette A."/>
            <person name="Graham J."/>
            <person name="Grandbois E."/>
            <person name="Gyaltsen K."/>
            <person name="Hafez N."/>
            <person name="Hagopian D."/>
            <person name="Hagos B."/>
            <person name="Hall J."/>
            <person name="Hatcher B."/>
            <person name="Heller A."/>
            <person name="Higgins H."/>
            <person name="Honan T."/>
            <person name="Horn A."/>
            <person name="Houde N."/>
            <person name="Hughes L."/>
            <person name="Hulme W."/>
            <person name="Husby E."/>
            <person name="Iliev I."/>
            <person name="Jaffe D."/>
            <person name="Jones C."/>
            <person name="Kamal M."/>
            <person name="Kamat A."/>
            <person name="Kamvysselis M."/>
            <person name="Karlsson E."/>
            <person name="Kells C."/>
            <person name="Kieu A."/>
            <person name="Kisner P."/>
            <person name="Kodira C."/>
            <person name="Kulbokas E."/>
            <person name="Labutti K."/>
            <person name="Lama D."/>
            <person name="Landers T."/>
            <person name="Leger J."/>
            <person name="Levine S."/>
            <person name="Lewis D."/>
            <person name="Lewis T."/>
            <person name="Lindblad-toh K."/>
            <person name="Liu X."/>
            <person name="Lokyitsang T."/>
            <person name="Lokyitsang Y."/>
            <person name="Lucien O."/>
            <person name="Lui A."/>
            <person name="Ma L.J."/>
            <person name="Mabbitt R."/>
            <person name="Macdonald J."/>
            <person name="Maclean C."/>
            <person name="Major J."/>
            <person name="Manning J."/>
            <person name="Marabella R."/>
            <person name="Maru K."/>
            <person name="Matthews C."/>
            <person name="Mauceli E."/>
            <person name="Mccarthy M."/>
            <person name="Mcdonough S."/>
            <person name="Mcghee T."/>
            <person name="Meldrim J."/>
            <person name="Meneus L."/>
            <person name="Mesirov J."/>
            <person name="Mihalev A."/>
            <person name="Mihova T."/>
            <person name="Mikkelsen T."/>
            <person name="Mlenga V."/>
            <person name="Moru K."/>
            <person name="Mozes J."/>
            <person name="Mulrain L."/>
            <person name="Munson G."/>
            <person name="Naylor J."/>
            <person name="Newes C."/>
            <person name="Nguyen C."/>
            <person name="Nguyen N."/>
            <person name="Nguyen T."/>
            <person name="Nicol R."/>
            <person name="Nielsen C."/>
            <person name="Nizzari M."/>
            <person name="Norbu C."/>
            <person name="Norbu N."/>
            <person name="O'donnell P."/>
            <person name="Okoawo O."/>
            <person name="O'leary S."/>
            <person name="Omotosho B."/>
            <person name="O'neill K."/>
            <person name="Osman S."/>
            <person name="Parker S."/>
            <person name="Perrin D."/>
            <person name="Phunkhang P."/>
            <person name="Piqani B."/>
            <person name="Purcell S."/>
            <person name="Rachupka T."/>
            <person name="Ramasamy U."/>
            <person name="Rameau R."/>
            <person name="Ray V."/>
            <person name="Raymond C."/>
            <person name="Retta R."/>
            <person name="Richardson S."/>
            <person name="Rise C."/>
            <person name="Rodriguez J."/>
            <person name="Rogers J."/>
            <person name="Rogov P."/>
            <person name="Rutman M."/>
            <person name="Schupbach R."/>
            <person name="Seaman C."/>
            <person name="Settipalli S."/>
            <person name="Sharpe T."/>
            <person name="Sheridan J."/>
            <person name="Sherpa N."/>
            <person name="Shi J."/>
            <person name="Smirnov S."/>
            <person name="Smith C."/>
            <person name="Sougnez C."/>
            <person name="Spencer B."/>
            <person name="Stalker J."/>
            <person name="Stange-thomann N."/>
            <person name="Stavropoulos S."/>
            <person name="Stetson K."/>
            <person name="Stone C."/>
            <person name="Stone S."/>
            <person name="Stubbs M."/>
            <person name="Talamas J."/>
            <person name="Tchuinga P."/>
            <person name="Tenzing P."/>
            <person name="Tesfaye S."/>
            <person name="Theodore J."/>
            <person name="Thoulutsang Y."/>
            <person name="Topham K."/>
            <person name="Towey S."/>
            <person name="Tsamla T."/>
            <person name="Tsomo N."/>
            <person name="Vallee D."/>
            <person name="Vassiliev H."/>
            <person name="Venkataraman V."/>
            <person name="Vinson J."/>
            <person name="Vo A."/>
            <person name="Wade C."/>
            <person name="Wang S."/>
            <person name="Wangchuk T."/>
            <person name="Wangdi T."/>
            <person name="Whittaker C."/>
            <person name="Wilkinson J."/>
            <person name="Wu Y."/>
            <person name="Wyman D."/>
            <person name="Yadav S."/>
            <person name="Yang S."/>
            <person name="Yang X."/>
            <person name="Yeager S."/>
            <person name="Yee E."/>
            <person name="Young G."/>
            <person name="Zainoun J."/>
            <person name="Zembeck L."/>
            <person name="Zimmer A."/>
            <person name="Zody M."/>
            <person name="Lander E."/>
        </authorList>
    </citation>
    <scope>NUCLEOTIDE SEQUENCE [LARGE SCALE GENOMIC DNA]</scope>
</reference>
<evidence type="ECO:0000313" key="3">
    <source>
        <dbReference type="Proteomes" id="UP000007875"/>
    </source>
</evidence>
<proteinExistence type="predicted"/>
<feature type="transmembrane region" description="Helical" evidence="1">
    <location>
        <begin position="83"/>
        <end position="105"/>
    </location>
</feature>
<dbReference type="AlphaFoldDB" id="H2Z8Y5"/>
<reference evidence="2" key="3">
    <citation type="submission" date="2025-09" db="UniProtKB">
        <authorList>
            <consortium name="Ensembl"/>
        </authorList>
    </citation>
    <scope>IDENTIFICATION</scope>
</reference>
<dbReference type="OMA" id="FRTFWIV"/>
<evidence type="ECO:0000313" key="2">
    <source>
        <dbReference type="Ensembl" id="ENSCSAVP00000014050.1"/>
    </source>
</evidence>
<dbReference type="HOGENOM" id="CLU_1820136_0_0_1"/>
<dbReference type="Proteomes" id="UP000007875">
    <property type="component" value="Unassembled WGS sequence"/>
</dbReference>
<reference evidence="2" key="2">
    <citation type="submission" date="2025-08" db="UniProtKB">
        <authorList>
            <consortium name="Ensembl"/>
        </authorList>
    </citation>
    <scope>IDENTIFICATION</scope>
</reference>
<keyword evidence="1" id="KW-0472">Membrane</keyword>
<accession>H2Z8Y5</accession>
<evidence type="ECO:0000256" key="1">
    <source>
        <dbReference type="SAM" id="Phobius"/>
    </source>
</evidence>
<dbReference type="Ensembl" id="ENSCSAVT00000014212.1">
    <property type="protein sequence ID" value="ENSCSAVP00000014050.1"/>
    <property type="gene ID" value="ENSCSAVG00000008246.1"/>
</dbReference>
<keyword evidence="1" id="KW-1133">Transmembrane helix</keyword>
<dbReference type="GeneTree" id="ENSGT00940000157328"/>
<feature type="transmembrane region" description="Helical" evidence="1">
    <location>
        <begin position="32"/>
        <end position="56"/>
    </location>
</feature>
<keyword evidence="1" id="KW-0812">Transmembrane</keyword>
<dbReference type="eggNOG" id="KOG0873">
    <property type="taxonomic scope" value="Eukaryota"/>
</dbReference>
<keyword evidence="3" id="KW-1185">Reference proteome</keyword>
<dbReference type="STRING" id="51511.ENSCSAVP00000014050"/>
<dbReference type="InParanoid" id="H2Z8Y5"/>
<name>H2Z8Y5_CIOSA</name>
<sequence length="142" mass="17214">MSLIFEYINLLDVFLNNQWLKILELFDHDDRLIFTFGTSVVHFISFLIGNLFFMFVDYTGKPAWMFKYKINKDEHFPVKPRRFLWCCAVVYFNELLSCAFIYLIYPVMKYTGMSCDQPVPALWKMYLLYVIFGYINEIDFYY</sequence>
<organism evidence="2 3">
    <name type="scientific">Ciona savignyi</name>
    <name type="common">Pacific transparent sea squirt</name>
    <dbReference type="NCBI Taxonomy" id="51511"/>
    <lineage>
        <taxon>Eukaryota</taxon>
        <taxon>Metazoa</taxon>
        <taxon>Chordata</taxon>
        <taxon>Tunicata</taxon>
        <taxon>Ascidiacea</taxon>
        <taxon>Phlebobranchia</taxon>
        <taxon>Cionidae</taxon>
        <taxon>Ciona</taxon>
    </lineage>
</organism>